<feature type="region of interest" description="Disordered" evidence="1">
    <location>
        <begin position="90"/>
        <end position="120"/>
    </location>
</feature>
<evidence type="ECO:0000256" key="1">
    <source>
        <dbReference type="SAM" id="MobiDB-lite"/>
    </source>
</evidence>
<keyword evidence="3" id="KW-1185">Reference proteome</keyword>
<reference evidence="2 3" key="1">
    <citation type="journal article" date="2008" name="PLoS Genet.">
        <title>Genomic islands in the pathogenic filamentous fungus Aspergillus fumigatus.</title>
        <authorList>
            <person name="Fedorova N.D."/>
            <person name="Khaldi N."/>
            <person name="Joardar V.S."/>
            <person name="Maiti R."/>
            <person name="Amedeo P."/>
            <person name="Anderson M.J."/>
            <person name="Crabtree J."/>
            <person name="Silva J.C."/>
            <person name="Badger J.H."/>
            <person name="Albarraq A."/>
            <person name="Angiuoli S."/>
            <person name="Bussey H."/>
            <person name="Bowyer P."/>
            <person name="Cotty P.J."/>
            <person name="Dyer P.S."/>
            <person name="Egan A."/>
            <person name="Galens K."/>
            <person name="Fraser-Liggett C.M."/>
            <person name="Haas B.J."/>
            <person name="Inman J.M."/>
            <person name="Kent R."/>
            <person name="Lemieux S."/>
            <person name="Malavazi I."/>
            <person name="Orvis J."/>
            <person name="Roemer T."/>
            <person name="Ronning C.M."/>
            <person name="Sundaram J.P."/>
            <person name="Sutton G."/>
            <person name="Turner G."/>
            <person name="Venter J.C."/>
            <person name="White O.R."/>
            <person name="Whitty B.R."/>
            <person name="Youngman P."/>
            <person name="Wolfe K.H."/>
            <person name="Goldman G.H."/>
            <person name="Wortman J.R."/>
            <person name="Jiang B."/>
            <person name="Denning D.W."/>
            <person name="Nierman W.C."/>
        </authorList>
    </citation>
    <scope>NUCLEOTIDE SEQUENCE [LARGE SCALE GENOMIC DNA]</scope>
    <source>
        <strain evidence="3">CBS 144.89 / FGSC A1163 / CEA10</strain>
    </source>
</reference>
<dbReference type="EMBL" id="DS499604">
    <property type="protein sequence ID" value="EDP47092.1"/>
    <property type="molecule type" value="Genomic_DNA"/>
</dbReference>
<dbReference type="HOGENOM" id="CLU_1895695_0_0_1"/>
<gene>
    <name evidence="2" type="ORF">AFUB_100870</name>
</gene>
<dbReference type="Proteomes" id="UP000001699">
    <property type="component" value="Unassembled WGS sequence"/>
</dbReference>
<accession>B0YEX9</accession>
<dbReference type="AlphaFoldDB" id="B0YEX9"/>
<evidence type="ECO:0000313" key="3">
    <source>
        <dbReference type="Proteomes" id="UP000001699"/>
    </source>
</evidence>
<protein>
    <submittedName>
        <fullName evidence="2">Uncharacterized protein</fullName>
    </submittedName>
</protein>
<evidence type="ECO:0000313" key="2">
    <source>
        <dbReference type="EMBL" id="EDP47092.1"/>
    </source>
</evidence>
<name>B0YEX9_ASPFC</name>
<proteinExistence type="predicted"/>
<dbReference type="VEuPathDB" id="FungiDB:AFUB_100870"/>
<sequence length="134" mass="14755">MLCLRAKVSASNISQSPEQQLASETPPFHLLLSQKPNDLPGYVRKLCLFKDQFIALLITRNSPKYASTAAYSGTCESMFTTFVSSTSNTMGDTLGHGISEEERLSCDGSESRSQPSSKRGEEMRFTIRLLIAVL</sequence>
<organism evidence="2 3">
    <name type="scientific">Aspergillus fumigatus (strain CBS 144.89 / FGSC A1163 / CEA10)</name>
    <name type="common">Neosartorya fumigata</name>
    <dbReference type="NCBI Taxonomy" id="451804"/>
    <lineage>
        <taxon>Eukaryota</taxon>
        <taxon>Fungi</taxon>
        <taxon>Dikarya</taxon>
        <taxon>Ascomycota</taxon>
        <taxon>Pezizomycotina</taxon>
        <taxon>Eurotiomycetes</taxon>
        <taxon>Eurotiomycetidae</taxon>
        <taxon>Eurotiales</taxon>
        <taxon>Aspergillaceae</taxon>
        <taxon>Aspergillus</taxon>
        <taxon>Aspergillus subgen. Fumigati</taxon>
    </lineage>
</organism>